<dbReference type="GO" id="GO:0009328">
    <property type="term" value="C:phenylalanine-tRNA ligase complex"/>
    <property type="evidence" value="ECO:0007669"/>
    <property type="project" value="TreeGrafter"/>
</dbReference>
<evidence type="ECO:0000256" key="12">
    <source>
        <dbReference type="ARBA" id="ARBA00022917"/>
    </source>
</evidence>
<evidence type="ECO:0000256" key="3">
    <source>
        <dbReference type="ARBA" id="ARBA00006703"/>
    </source>
</evidence>
<keyword evidence="11" id="KW-0460">Magnesium</keyword>
<dbReference type="GO" id="GO:0005829">
    <property type="term" value="C:cytosol"/>
    <property type="evidence" value="ECO:0007669"/>
    <property type="project" value="TreeGrafter"/>
</dbReference>
<evidence type="ECO:0000256" key="2">
    <source>
        <dbReference type="ARBA" id="ARBA00004496"/>
    </source>
</evidence>
<dbReference type="Gene3D" id="3.30.1370.240">
    <property type="match status" value="1"/>
</dbReference>
<dbReference type="Pfam" id="PF18554">
    <property type="entry name" value="PheRS_DBD2"/>
    <property type="match status" value="1"/>
</dbReference>
<dbReference type="InterPro" id="IPR041503">
    <property type="entry name" value="AIMP2_thioredoxin"/>
</dbReference>
<dbReference type="Proteomes" id="UP000235965">
    <property type="component" value="Unassembled WGS sequence"/>
</dbReference>
<dbReference type="EMBL" id="NEVH01019970">
    <property type="protein sequence ID" value="PNF22041.1"/>
    <property type="molecule type" value="Genomic_DNA"/>
</dbReference>
<evidence type="ECO:0000256" key="7">
    <source>
        <dbReference type="ARBA" id="ARBA00022598"/>
    </source>
</evidence>
<dbReference type="PANTHER" id="PTHR11538:SF40">
    <property type="entry name" value="PHENYLALANINE--TRNA LIGASE ALPHA SUBUNIT"/>
    <property type="match status" value="1"/>
</dbReference>
<dbReference type="Pfam" id="PF18569">
    <property type="entry name" value="Thioredoxin_16"/>
    <property type="match status" value="1"/>
</dbReference>
<evidence type="ECO:0000256" key="5">
    <source>
        <dbReference type="ARBA" id="ARBA00012814"/>
    </source>
</evidence>
<dbReference type="Gene3D" id="1.10.10.2320">
    <property type="match status" value="1"/>
</dbReference>
<keyword evidence="13" id="KW-0030">Aminoacyl-tRNA synthetase</keyword>
<organism evidence="17 18">
    <name type="scientific">Cryptotermes secundus</name>
    <dbReference type="NCBI Taxonomy" id="105785"/>
    <lineage>
        <taxon>Eukaryota</taxon>
        <taxon>Metazoa</taxon>
        <taxon>Ecdysozoa</taxon>
        <taxon>Arthropoda</taxon>
        <taxon>Hexapoda</taxon>
        <taxon>Insecta</taxon>
        <taxon>Pterygota</taxon>
        <taxon>Neoptera</taxon>
        <taxon>Polyneoptera</taxon>
        <taxon>Dictyoptera</taxon>
        <taxon>Blattodea</taxon>
        <taxon>Blattoidea</taxon>
        <taxon>Termitoidae</taxon>
        <taxon>Kalotermitidae</taxon>
        <taxon>Cryptotermitinae</taxon>
        <taxon>Cryptotermes</taxon>
    </lineage>
</organism>
<dbReference type="InterPro" id="IPR004529">
    <property type="entry name" value="Phe-tRNA-synth_IIc_asu"/>
</dbReference>
<sequence>MVLSAWELTEKTEMCSDLTERVLLYLDGHERVDTLHLAVLFRVDHQKVIGAVKSLQAVGDLVSVEQMVHKEWKLTDEGRKVAENGSHEAIVYKAVPLQGILLSDLTNNVPDLKIGFSKAMSYGWIKVTKQGKDSLVTRKVESITDVVQEHLRDILTDNSSQVDDEHKQVYCKRKLLQELTIRSYQLTKGKDFTISVEKAQSDLTVEMVASGSWREEKFKPYNLDALGAPLNCGHLHPLLRLRAEFRQIFLEMGFTEMPTNNYIENSFWNFDALFQPQQHPARDAHDTFFISNPQISSHFPPEYLQKVKQVHSKGGYGSQGYGCDWKIEEAQKNLLRTHTTAVSARMLYLLAKEGFKPSKYFSIDRVFRNETLDATHLAEFHQVEGVIADYSLTLGDLIGTLYEFFNKLGITKLQFKPAYNPYTEPSMEVFCYHAGLGKWIEVGNSGIFRPEMLLPMGLPEDVNVIAWGLSLERPTMIKYGLNNIRDLVGAKIDLQMVHNSPLCRLEKNGTLGTDVIQMLEQRWTSILSQLQALHTELQELQISSDKLPGPSDKNIEFVILSDPNHPPYSVIILLKVLTGRYKIEILSHVHSSISLVPSELQSFLNGLLNSSSGSRCIKVTLIWKKVGKDPLLIQCPMNNGTIAGEVNISRYLNRLLEQRPNPVLVYESKGEFYAGQVDMWLDSIYKSVTHGSKDMHLDIMPSISAVLVKQDWLIHSVSIADICFWSSLKQNPCLINFNSNLKKWFEKCQHIWFT</sequence>
<keyword evidence="12" id="KW-0648">Protein biosynthesis</keyword>
<dbReference type="GO" id="GO:0006432">
    <property type="term" value="P:phenylalanyl-tRNA aminoacylation"/>
    <property type="evidence" value="ECO:0007669"/>
    <property type="project" value="InterPro"/>
</dbReference>
<evidence type="ECO:0000259" key="16">
    <source>
        <dbReference type="PROSITE" id="PS50862"/>
    </source>
</evidence>
<evidence type="ECO:0000256" key="15">
    <source>
        <dbReference type="ARBA" id="ARBA00049255"/>
    </source>
</evidence>
<gene>
    <name evidence="17" type="ORF">B7P43_G10246</name>
</gene>
<keyword evidence="18" id="KW-1185">Reference proteome</keyword>
<dbReference type="InterPro" id="IPR006195">
    <property type="entry name" value="aa-tRNA-synth_II"/>
</dbReference>
<proteinExistence type="inferred from homology"/>
<keyword evidence="7 17" id="KW-0436">Ligase</keyword>
<comment type="subunit">
    <text evidence="4">Tetramer of two alpha and two beta subunits.</text>
</comment>
<dbReference type="OrthoDB" id="238316at2759"/>
<comment type="caution">
    <text evidence="17">The sequence shown here is derived from an EMBL/GenBank/DDBJ whole genome shotgun (WGS) entry which is preliminary data.</text>
</comment>
<evidence type="ECO:0000256" key="4">
    <source>
        <dbReference type="ARBA" id="ARBA00011209"/>
    </source>
</evidence>
<protein>
    <recommendedName>
        <fullName evidence="5">phenylalanine--tRNA ligase</fullName>
        <ecNumber evidence="5">6.1.1.20</ecNumber>
    </recommendedName>
    <alternativeName>
        <fullName evidence="14">Phenylalanyl-tRNA synthetase alpha subunit</fullName>
    </alternativeName>
</protein>
<dbReference type="STRING" id="105785.A0A2J7Q0D3"/>
<keyword evidence="8" id="KW-0479">Metal-binding</keyword>
<dbReference type="FunCoup" id="A0A2J7Q0D3">
    <property type="interactions" value="1902"/>
</dbReference>
<keyword evidence="10" id="KW-0067">ATP-binding</keyword>
<dbReference type="GO" id="GO:0005524">
    <property type="term" value="F:ATP binding"/>
    <property type="evidence" value="ECO:0007669"/>
    <property type="project" value="UniProtKB-KW"/>
</dbReference>
<dbReference type="Pfam" id="PF18552">
    <property type="entry name" value="PheRS_DBD1"/>
    <property type="match status" value="1"/>
</dbReference>
<keyword evidence="6" id="KW-0963">Cytoplasm</keyword>
<evidence type="ECO:0000256" key="14">
    <source>
        <dbReference type="ARBA" id="ARBA00030612"/>
    </source>
</evidence>
<dbReference type="InterPro" id="IPR040586">
    <property type="entry name" value="PheRS_DBD2"/>
</dbReference>
<dbReference type="GO" id="GO:0046872">
    <property type="term" value="F:metal ion binding"/>
    <property type="evidence" value="ECO:0007669"/>
    <property type="project" value="UniProtKB-KW"/>
</dbReference>
<dbReference type="InParanoid" id="A0A2J7Q0D3"/>
<dbReference type="NCBIfam" id="NF003210">
    <property type="entry name" value="PRK04172.1"/>
    <property type="match status" value="1"/>
</dbReference>
<dbReference type="Gene3D" id="1.10.10.2330">
    <property type="match status" value="1"/>
</dbReference>
<dbReference type="CDD" id="cd00496">
    <property type="entry name" value="PheRS_alpha_core"/>
    <property type="match status" value="1"/>
</dbReference>
<dbReference type="Gene3D" id="3.30.930.10">
    <property type="entry name" value="Bira Bifunctional Protein, Domain 2"/>
    <property type="match status" value="1"/>
</dbReference>
<comment type="similarity">
    <text evidence="3">Belongs to the class-II aminoacyl-tRNA synthetase family. Phe-tRNA synthetase alpha subunit type 2 subfamily.</text>
</comment>
<evidence type="ECO:0000256" key="10">
    <source>
        <dbReference type="ARBA" id="ARBA00022840"/>
    </source>
</evidence>
<evidence type="ECO:0000256" key="9">
    <source>
        <dbReference type="ARBA" id="ARBA00022741"/>
    </source>
</evidence>
<dbReference type="SUPFAM" id="SSF55681">
    <property type="entry name" value="Class II aaRS and biotin synthetases"/>
    <property type="match status" value="1"/>
</dbReference>
<dbReference type="Pfam" id="PF18553">
    <property type="entry name" value="PheRS_DBD3"/>
    <property type="match status" value="1"/>
</dbReference>
<dbReference type="InterPro" id="IPR040724">
    <property type="entry name" value="PheRS_DBD1"/>
</dbReference>
<dbReference type="InterPro" id="IPR002319">
    <property type="entry name" value="Phenylalanyl-tRNA_Synthase"/>
</dbReference>
<name>A0A2J7Q0D3_9NEOP</name>
<dbReference type="Pfam" id="PF01409">
    <property type="entry name" value="tRNA-synt_2d"/>
    <property type="match status" value="1"/>
</dbReference>
<accession>A0A2J7Q0D3</accession>
<evidence type="ECO:0000313" key="17">
    <source>
        <dbReference type="EMBL" id="PNF22041.1"/>
    </source>
</evidence>
<evidence type="ECO:0000256" key="6">
    <source>
        <dbReference type="ARBA" id="ARBA00022490"/>
    </source>
</evidence>
<dbReference type="PROSITE" id="PS50862">
    <property type="entry name" value="AA_TRNA_LIGASE_II"/>
    <property type="match status" value="1"/>
</dbReference>
<comment type="catalytic activity">
    <reaction evidence="15">
        <text>tRNA(Phe) + L-phenylalanine + ATP = L-phenylalanyl-tRNA(Phe) + AMP + diphosphate + H(+)</text>
        <dbReference type="Rhea" id="RHEA:19413"/>
        <dbReference type="Rhea" id="RHEA-COMP:9668"/>
        <dbReference type="Rhea" id="RHEA-COMP:9699"/>
        <dbReference type="ChEBI" id="CHEBI:15378"/>
        <dbReference type="ChEBI" id="CHEBI:30616"/>
        <dbReference type="ChEBI" id="CHEBI:33019"/>
        <dbReference type="ChEBI" id="CHEBI:58095"/>
        <dbReference type="ChEBI" id="CHEBI:78442"/>
        <dbReference type="ChEBI" id="CHEBI:78531"/>
        <dbReference type="ChEBI" id="CHEBI:456215"/>
        <dbReference type="EC" id="6.1.1.20"/>
    </reaction>
</comment>
<evidence type="ECO:0000256" key="13">
    <source>
        <dbReference type="ARBA" id="ARBA00023146"/>
    </source>
</evidence>
<evidence type="ECO:0000256" key="8">
    <source>
        <dbReference type="ARBA" id="ARBA00022723"/>
    </source>
</evidence>
<evidence type="ECO:0000256" key="11">
    <source>
        <dbReference type="ARBA" id="ARBA00022842"/>
    </source>
</evidence>
<dbReference type="FunFam" id="3.30.930.10:FF:000033">
    <property type="entry name" value="Phenylalanine--tRNA ligase alpha subunit"/>
    <property type="match status" value="1"/>
</dbReference>
<dbReference type="AlphaFoldDB" id="A0A2J7Q0D3"/>
<feature type="domain" description="Aminoacyl-transfer RNA synthetases class-II family profile" evidence="16">
    <location>
        <begin position="240"/>
        <end position="501"/>
    </location>
</feature>
<dbReference type="GO" id="GO:0000049">
    <property type="term" value="F:tRNA binding"/>
    <property type="evidence" value="ECO:0007669"/>
    <property type="project" value="InterPro"/>
</dbReference>
<evidence type="ECO:0000313" key="18">
    <source>
        <dbReference type="Proteomes" id="UP000235965"/>
    </source>
</evidence>
<dbReference type="InterPro" id="IPR045864">
    <property type="entry name" value="aa-tRNA-synth_II/BPL/LPL"/>
</dbReference>
<dbReference type="InterPro" id="IPR040725">
    <property type="entry name" value="PheRS_DBD3"/>
</dbReference>
<reference evidence="17 18" key="1">
    <citation type="submission" date="2017-12" db="EMBL/GenBank/DDBJ databases">
        <title>Hemimetabolous genomes reveal molecular basis of termite eusociality.</title>
        <authorList>
            <person name="Harrison M.C."/>
            <person name="Jongepier E."/>
            <person name="Robertson H.M."/>
            <person name="Arning N."/>
            <person name="Bitard-Feildel T."/>
            <person name="Chao H."/>
            <person name="Childers C.P."/>
            <person name="Dinh H."/>
            <person name="Doddapaneni H."/>
            <person name="Dugan S."/>
            <person name="Gowin J."/>
            <person name="Greiner C."/>
            <person name="Han Y."/>
            <person name="Hu H."/>
            <person name="Hughes D.S.T."/>
            <person name="Huylmans A.-K."/>
            <person name="Kemena C."/>
            <person name="Kremer L.P.M."/>
            <person name="Lee S.L."/>
            <person name="Lopez-Ezquerra A."/>
            <person name="Mallet L."/>
            <person name="Monroy-Kuhn J.M."/>
            <person name="Moser A."/>
            <person name="Murali S.C."/>
            <person name="Muzny D.M."/>
            <person name="Otani S."/>
            <person name="Piulachs M.-D."/>
            <person name="Poelchau M."/>
            <person name="Qu J."/>
            <person name="Schaub F."/>
            <person name="Wada-Katsumata A."/>
            <person name="Worley K.C."/>
            <person name="Xie Q."/>
            <person name="Ylla G."/>
            <person name="Poulsen M."/>
            <person name="Gibbs R.A."/>
            <person name="Schal C."/>
            <person name="Richards S."/>
            <person name="Belles X."/>
            <person name="Korb J."/>
            <person name="Bornberg-Bauer E."/>
        </authorList>
    </citation>
    <scope>NUCLEOTIDE SEQUENCE [LARGE SCALE GENOMIC DNA]</scope>
    <source>
        <tissue evidence="17">Whole body</tissue>
    </source>
</reference>
<keyword evidence="9" id="KW-0547">Nucleotide-binding</keyword>
<dbReference type="NCBIfam" id="TIGR00468">
    <property type="entry name" value="pheS"/>
    <property type="match status" value="1"/>
</dbReference>
<comment type="subcellular location">
    <subcellularLocation>
        <location evidence="2">Cytoplasm</location>
    </subcellularLocation>
</comment>
<dbReference type="PANTHER" id="PTHR11538">
    <property type="entry name" value="PHENYLALANYL-TRNA SYNTHETASE"/>
    <property type="match status" value="1"/>
</dbReference>
<dbReference type="EC" id="6.1.1.20" evidence="5"/>
<evidence type="ECO:0000256" key="1">
    <source>
        <dbReference type="ARBA" id="ARBA00001946"/>
    </source>
</evidence>
<dbReference type="Gene3D" id="1.20.1050.130">
    <property type="match status" value="1"/>
</dbReference>
<dbReference type="GO" id="GO:0004826">
    <property type="term" value="F:phenylalanine-tRNA ligase activity"/>
    <property type="evidence" value="ECO:0007669"/>
    <property type="project" value="UniProtKB-EC"/>
</dbReference>
<comment type="cofactor">
    <cofactor evidence="1">
        <name>Mg(2+)</name>
        <dbReference type="ChEBI" id="CHEBI:18420"/>
    </cofactor>
</comment>